<evidence type="ECO:0000256" key="5">
    <source>
        <dbReference type="ARBA" id="ARBA00023326"/>
    </source>
</evidence>
<keyword evidence="2 7" id="KW-0378">Hydrolase</keyword>
<evidence type="ECO:0000259" key="9">
    <source>
        <dbReference type="PROSITE" id="PS51760"/>
    </source>
</evidence>
<dbReference type="SMART" id="SM00458">
    <property type="entry name" value="RICIN"/>
    <property type="match status" value="1"/>
</dbReference>
<dbReference type="SUPFAM" id="SSF50370">
    <property type="entry name" value="Ricin B-like lectins"/>
    <property type="match status" value="1"/>
</dbReference>
<sequence length="561" mass="62711">MKKIISILCTMLMLIGFLDGISYSVLASSSKTLDDGWYYIKNVNAQKYLQVKDNKGKNSQNVEIGKGSGAKGQKWYLKNVGNGYVTLKSDLGNYMLDVECGENKDGANIQIYDGYSGKSQQFTIDTTSSKGVYTIATKSSNGKRVLDAERKGTADGTNVLQWKYGKDKKNQQWKFEVIKSSSSNTNDNNTNSNNNTTTVSKDNLKGAYGNIFGKVGSAVTLAQLQDSKSLDFIKKHYNSITMENEMKPDALLGSSAKKITVAEAKKKGYIIPSGYTEQYVPEINYTNIDKALKIAKDNNLSVRFHTLVWHKQTPSWFFKSNFDNSKGYVSKSVMDARLEYYIKNIMTHVYSSSNGSVVYAWDVVNEYLHNSDSGTSDWTRIYGDEGTKPTYVKKAFQFANDILKEYNVSSKVKLFYNDYNTYQVADKIVSMISYINSNGKVCDGVGMQSHLGLTWPSISYVEEAVQKFTNAGFEIQVTELDVSIGKGNSISAKEQEQAKYYSDLMKMLISKKKSGANITGLTYWGLSDKTSWIKDVSPLLFSDLDNPKKAYYSVIEASSTY</sequence>
<dbReference type="CDD" id="cd00161">
    <property type="entry name" value="beta-trefoil_Ricin-like"/>
    <property type="match status" value="1"/>
</dbReference>
<name>W6RZ41_9CLOT</name>
<dbReference type="PROSITE" id="PS50231">
    <property type="entry name" value="RICIN_B_LECTIN"/>
    <property type="match status" value="1"/>
</dbReference>
<dbReference type="eggNOG" id="COG3693">
    <property type="taxonomic scope" value="Bacteria"/>
</dbReference>
<dbReference type="Gene3D" id="3.20.20.80">
    <property type="entry name" value="Glycosidases"/>
    <property type="match status" value="1"/>
</dbReference>
<dbReference type="InterPro" id="IPR031158">
    <property type="entry name" value="GH10_AS"/>
</dbReference>
<feature type="region of interest" description="Disordered" evidence="8">
    <location>
        <begin position="179"/>
        <end position="200"/>
    </location>
</feature>
<dbReference type="AlphaFoldDB" id="W6RZ41"/>
<evidence type="ECO:0000256" key="8">
    <source>
        <dbReference type="SAM" id="MobiDB-lite"/>
    </source>
</evidence>
<dbReference type="PROSITE" id="PS00591">
    <property type="entry name" value="GH10_1"/>
    <property type="match status" value="1"/>
</dbReference>
<dbReference type="EC" id="3.2.1.8" evidence="7"/>
<evidence type="ECO:0000256" key="2">
    <source>
        <dbReference type="ARBA" id="ARBA00022801"/>
    </source>
</evidence>
<evidence type="ECO:0000256" key="6">
    <source>
        <dbReference type="PROSITE-ProRule" id="PRU10061"/>
    </source>
</evidence>
<dbReference type="PATRIC" id="fig|1216932.3.peg.2732"/>
<keyword evidence="4 7" id="KW-0326">Glycosidase</keyword>
<evidence type="ECO:0000256" key="4">
    <source>
        <dbReference type="ARBA" id="ARBA00023295"/>
    </source>
</evidence>
<keyword evidence="3 7" id="KW-0119">Carbohydrate metabolism</keyword>
<dbReference type="GO" id="GO:0031176">
    <property type="term" value="F:endo-1,4-beta-xylanase activity"/>
    <property type="evidence" value="ECO:0007669"/>
    <property type="project" value="UniProtKB-EC"/>
</dbReference>
<dbReference type="Proteomes" id="UP000019426">
    <property type="component" value="Chromosome M2/40_rep2"/>
</dbReference>
<dbReference type="EMBL" id="HG917869">
    <property type="protein sequence ID" value="CDM69886.1"/>
    <property type="molecule type" value="Genomic_DNA"/>
</dbReference>
<dbReference type="Pfam" id="PF14200">
    <property type="entry name" value="RicinB_lectin_2"/>
    <property type="match status" value="2"/>
</dbReference>
<dbReference type="STRING" id="1216932.CM240_2769"/>
<dbReference type="InterPro" id="IPR000772">
    <property type="entry name" value="Ricin_B_lectin"/>
</dbReference>
<dbReference type="OrthoDB" id="9809277at2"/>
<dbReference type="PANTHER" id="PTHR31490:SF90">
    <property type="entry name" value="ENDO-1,4-BETA-XYLANASE A"/>
    <property type="match status" value="1"/>
</dbReference>
<dbReference type="InterPro" id="IPR017853">
    <property type="entry name" value="GH"/>
</dbReference>
<dbReference type="eggNOG" id="COG5520">
    <property type="taxonomic scope" value="Bacteria"/>
</dbReference>
<organism evidence="10 11">
    <name type="scientific">Clostridium bornimense</name>
    <dbReference type="NCBI Taxonomy" id="1216932"/>
    <lineage>
        <taxon>Bacteria</taxon>
        <taxon>Bacillati</taxon>
        <taxon>Bacillota</taxon>
        <taxon>Clostridia</taxon>
        <taxon>Eubacteriales</taxon>
        <taxon>Clostridiaceae</taxon>
        <taxon>Clostridium</taxon>
    </lineage>
</organism>
<comment type="similarity">
    <text evidence="1 7">Belongs to the glycosyl hydrolase 10 (cellulase F) family.</text>
</comment>
<dbReference type="InterPro" id="IPR035992">
    <property type="entry name" value="Ricin_B-like_lectins"/>
</dbReference>
<dbReference type="InterPro" id="IPR044846">
    <property type="entry name" value="GH10"/>
</dbReference>
<dbReference type="HOGENOM" id="CLU_020161_6_1_9"/>
<keyword evidence="5 7" id="KW-0624">Polysaccharide degradation</keyword>
<dbReference type="PROSITE" id="PS51760">
    <property type="entry name" value="GH10_2"/>
    <property type="match status" value="1"/>
</dbReference>
<evidence type="ECO:0000313" key="10">
    <source>
        <dbReference type="EMBL" id="CDM69886.1"/>
    </source>
</evidence>
<dbReference type="SUPFAM" id="SSF51445">
    <property type="entry name" value="(Trans)glycosidases"/>
    <property type="match status" value="1"/>
</dbReference>
<feature type="compositionally biased region" description="Low complexity" evidence="8">
    <location>
        <begin position="180"/>
        <end position="198"/>
    </location>
</feature>
<evidence type="ECO:0000256" key="1">
    <source>
        <dbReference type="ARBA" id="ARBA00007495"/>
    </source>
</evidence>
<dbReference type="InterPro" id="IPR001000">
    <property type="entry name" value="GH10_dom"/>
</dbReference>
<feature type="active site" description="Nucleophile" evidence="6">
    <location>
        <position position="479"/>
    </location>
</feature>
<evidence type="ECO:0000256" key="3">
    <source>
        <dbReference type="ARBA" id="ARBA00023277"/>
    </source>
</evidence>
<proteinExistence type="inferred from homology"/>
<protein>
    <recommendedName>
        <fullName evidence="7">Beta-xylanase</fullName>
        <ecNumber evidence="7">3.2.1.8</ecNumber>
    </recommendedName>
</protein>
<dbReference type="PRINTS" id="PR00134">
    <property type="entry name" value="GLHYDRLASE10"/>
</dbReference>
<reference evidence="10 11" key="1">
    <citation type="submission" date="2013-11" db="EMBL/GenBank/DDBJ databases">
        <title>Complete genome sequence of Clostridum sp. M2/40.</title>
        <authorList>
            <person name="Wibberg D."/>
            <person name="Puehler A."/>
            <person name="Schlueter A."/>
        </authorList>
    </citation>
    <scope>NUCLEOTIDE SEQUENCE [LARGE SCALE GENOMIC DNA]</scope>
    <source>
        <strain evidence="11">M2/40</strain>
    </source>
</reference>
<gene>
    <name evidence="10" type="ORF">CM240_2769</name>
</gene>
<accession>W6RZ41</accession>
<dbReference type="Gene3D" id="2.80.10.50">
    <property type="match status" value="2"/>
</dbReference>
<dbReference type="GO" id="GO:0000272">
    <property type="term" value="P:polysaccharide catabolic process"/>
    <property type="evidence" value="ECO:0007669"/>
    <property type="project" value="UniProtKB-KW"/>
</dbReference>
<dbReference type="SMART" id="SM00633">
    <property type="entry name" value="Glyco_10"/>
    <property type="match status" value="1"/>
</dbReference>
<keyword evidence="11" id="KW-1185">Reference proteome</keyword>
<dbReference type="RefSeq" id="WP_051483864.1">
    <property type="nucleotide sequence ID" value="NZ_HG917869.1"/>
</dbReference>
<feature type="domain" description="GH10" evidence="9">
    <location>
        <begin position="198"/>
        <end position="557"/>
    </location>
</feature>
<dbReference type="PANTHER" id="PTHR31490">
    <property type="entry name" value="GLYCOSYL HYDROLASE"/>
    <property type="match status" value="1"/>
</dbReference>
<dbReference type="KEGG" id="clt:CM240_2769"/>
<comment type="catalytic activity">
    <reaction evidence="7">
        <text>Endohydrolysis of (1-&gt;4)-beta-D-xylosidic linkages in xylans.</text>
        <dbReference type="EC" id="3.2.1.8"/>
    </reaction>
</comment>
<dbReference type="Pfam" id="PF00331">
    <property type="entry name" value="Glyco_hydro_10"/>
    <property type="match status" value="1"/>
</dbReference>
<evidence type="ECO:0000256" key="7">
    <source>
        <dbReference type="RuleBase" id="RU361174"/>
    </source>
</evidence>
<evidence type="ECO:0000313" key="11">
    <source>
        <dbReference type="Proteomes" id="UP000019426"/>
    </source>
</evidence>